<dbReference type="Proteomes" id="UP000199220">
    <property type="component" value="Unassembled WGS sequence"/>
</dbReference>
<dbReference type="Pfam" id="PF02826">
    <property type="entry name" value="2-Hacid_dh_C"/>
    <property type="match status" value="1"/>
</dbReference>
<dbReference type="STRING" id="648782.SAMN04488554_1993"/>
<organism evidence="7 8">
    <name type="scientific">Ruania alba</name>
    <dbReference type="NCBI Taxonomy" id="648782"/>
    <lineage>
        <taxon>Bacteria</taxon>
        <taxon>Bacillati</taxon>
        <taxon>Actinomycetota</taxon>
        <taxon>Actinomycetes</taxon>
        <taxon>Micrococcales</taxon>
        <taxon>Ruaniaceae</taxon>
        <taxon>Ruania</taxon>
    </lineage>
</organism>
<dbReference type="InterPro" id="IPR029753">
    <property type="entry name" value="D-isomer_DH_CS"/>
</dbReference>
<evidence type="ECO:0000256" key="1">
    <source>
        <dbReference type="ARBA" id="ARBA00005854"/>
    </source>
</evidence>
<name>A0A1H5HLY4_9MICO</name>
<proteinExistence type="inferred from homology"/>
<evidence type="ECO:0000259" key="5">
    <source>
        <dbReference type="Pfam" id="PF00389"/>
    </source>
</evidence>
<dbReference type="GO" id="GO:0051287">
    <property type="term" value="F:NAD binding"/>
    <property type="evidence" value="ECO:0007669"/>
    <property type="project" value="InterPro"/>
</dbReference>
<dbReference type="GO" id="GO:0030267">
    <property type="term" value="F:glyoxylate reductase (NADPH) activity"/>
    <property type="evidence" value="ECO:0007669"/>
    <property type="project" value="TreeGrafter"/>
</dbReference>
<dbReference type="InterPro" id="IPR050223">
    <property type="entry name" value="D-isomer_2-hydroxyacid_DH"/>
</dbReference>
<dbReference type="InterPro" id="IPR006140">
    <property type="entry name" value="D-isomer_DH_NAD-bd"/>
</dbReference>
<dbReference type="InterPro" id="IPR006139">
    <property type="entry name" value="D-isomer_2_OHA_DH_cat_dom"/>
</dbReference>
<dbReference type="PANTHER" id="PTHR10996">
    <property type="entry name" value="2-HYDROXYACID DEHYDROGENASE-RELATED"/>
    <property type="match status" value="1"/>
</dbReference>
<dbReference type="AlphaFoldDB" id="A0A1H5HLY4"/>
<keyword evidence="3" id="KW-0520">NAD</keyword>
<feature type="domain" description="D-isomer specific 2-hydroxyacid dehydrogenase catalytic" evidence="5">
    <location>
        <begin position="44"/>
        <end position="314"/>
    </location>
</feature>
<evidence type="ECO:0000256" key="2">
    <source>
        <dbReference type="ARBA" id="ARBA00023002"/>
    </source>
</evidence>
<dbReference type="PROSITE" id="PS00670">
    <property type="entry name" value="D_2_HYDROXYACID_DH_2"/>
    <property type="match status" value="1"/>
</dbReference>
<keyword evidence="8" id="KW-1185">Reference proteome</keyword>
<dbReference type="SUPFAM" id="SSF52283">
    <property type="entry name" value="Formate/glycerate dehydrogenase catalytic domain-like"/>
    <property type="match status" value="1"/>
</dbReference>
<evidence type="ECO:0000259" key="6">
    <source>
        <dbReference type="Pfam" id="PF02826"/>
    </source>
</evidence>
<evidence type="ECO:0000313" key="7">
    <source>
        <dbReference type="EMBL" id="SEE28691.1"/>
    </source>
</evidence>
<dbReference type="Pfam" id="PF00389">
    <property type="entry name" value="2-Hacid_dh"/>
    <property type="match status" value="1"/>
</dbReference>
<dbReference type="OrthoDB" id="4324715at2"/>
<keyword evidence="2 4" id="KW-0560">Oxidoreductase</keyword>
<sequence>MNEHAWSNGFGAVQQQRLRAVADLGGYGCVSSPDQLPKDWLQVVEVLITGWGAPQLTHHVLDATPRLRLVAHAAGSVKAIATPECLDRGIIVTSAAAANAIPVAEFTFAAVIMAAKRVFSTIETFRAQRTTKTRPTALASAYGRTVGIIGFSRIGRRVVALLRNLGVNVLVADPYADRHDVHDAGAALVELDDLLRRADIVSVHAPATPATRHMLDAERLALIPDAGTVINTARGSLIEPAALERECVSGRLSAILDVTEPEPLPPGSPLWDLPNVTLTPHLAGAQTTEVRRLADAALDELAAFARGEAPVHPVPLDELDRLA</sequence>
<comment type="similarity">
    <text evidence="1 4">Belongs to the D-isomer specific 2-hydroxyacid dehydrogenase family.</text>
</comment>
<evidence type="ECO:0000256" key="3">
    <source>
        <dbReference type="ARBA" id="ARBA00023027"/>
    </source>
</evidence>
<dbReference type="EMBL" id="FNTX01000001">
    <property type="protein sequence ID" value="SEE28691.1"/>
    <property type="molecule type" value="Genomic_DNA"/>
</dbReference>
<gene>
    <name evidence="7" type="ORF">SAMN04488554_1993</name>
</gene>
<dbReference type="SUPFAM" id="SSF51735">
    <property type="entry name" value="NAD(P)-binding Rossmann-fold domains"/>
    <property type="match status" value="1"/>
</dbReference>
<dbReference type="InterPro" id="IPR036291">
    <property type="entry name" value="NAD(P)-bd_dom_sf"/>
</dbReference>
<protein>
    <submittedName>
        <fullName evidence="7">Phosphoglycerate dehydrogenase</fullName>
    </submittedName>
</protein>
<dbReference type="CDD" id="cd12167">
    <property type="entry name" value="2-Hacid_dh_8"/>
    <property type="match status" value="1"/>
</dbReference>
<dbReference type="Gene3D" id="3.40.50.720">
    <property type="entry name" value="NAD(P)-binding Rossmann-like Domain"/>
    <property type="match status" value="2"/>
</dbReference>
<reference evidence="8" key="1">
    <citation type="submission" date="2016-10" db="EMBL/GenBank/DDBJ databases">
        <authorList>
            <person name="Varghese N."/>
            <person name="Submissions S."/>
        </authorList>
    </citation>
    <scope>NUCLEOTIDE SEQUENCE [LARGE SCALE GENOMIC DNA]</scope>
    <source>
        <strain evidence="8">DSM 21368</strain>
    </source>
</reference>
<accession>A0A1H5HLY4</accession>
<feature type="domain" description="D-isomer specific 2-hydroxyacid dehydrogenase NAD-binding" evidence="6">
    <location>
        <begin position="109"/>
        <end position="283"/>
    </location>
</feature>
<evidence type="ECO:0000256" key="4">
    <source>
        <dbReference type="RuleBase" id="RU003719"/>
    </source>
</evidence>
<evidence type="ECO:0000313" key="8">
    <source>
        <dbReference type="Proteomes" id="UP000199220"/>
    </source>
</evidence>
<dbReference type="PANTHER" id="PTHR10996:SF178">
    <property type="entry name" value="2-HYDROXYACID DEHYDROGENASE YGL185C-RELATED"/>
    <property type="match status" value="1"/>
</dbReference>
<dbReference type="GO" id="GO:0016618">
    <property type="term" value="F:hydroxypyruvate reductase [NAD(P)H] activity"/>
    <property type="evidence" value="ECO:0007669"/>
    <property type="project" value="TreeGrafter"/>
</dbReference>
<dbReference type="GO" id="GO:0005829">
    <property type="term" value="C:cytosol"/>
    <property type="evidence" value="ECO:0007669"/>
    <property type="project" value="TreeGrafter"/>
</dbReference>